<comment type="caution">
    <text evidence="1">The sequence shown here is derived from an EMBL/GenBank/DDBJ whole genome shotgun (WGS) entry which is preliminary data.</text>
</comment>
<dbReference type="AlphaFoldDB" id="A0ABD4DZX0"/>
<dbReference type="RefSeq" id="WP_060040421.1">
    <property type="nucleotide sequence ID" value="NZ_LPAD01000071.1"/>
</dbReference>
<reference evidence="1 2" key="1">
    <citation type="submission" date="2015-11" db="EMBL/GenBank/DDBJ databases">
        <title>Expanding the genomic diversity of Burkholderia species for the development of highly accurate diagnostics.</title>
        <authorList>
            <person name="Sahl J."/>
            <person name="Keim P."/>
            <person name="Wagner D."/>
        </authorList>
    </citation>
    <scope>NUCLEOTIDE SEQUENCE [LARGE SCALE GENOMIC DNA]</scope>
    <source>
        <strain evidence="1 2">MSMB1585WGS</strain>
    </source>
</reference>
<gene>
    <name evidence="1" type="ORF">WJ68_16520</name>
</gene>
<proteinExistence type="predicted"/>
<evidence type="ECO:0000313" key="1">
    <source>
        <dbReference type="EMBL" id="KVN83514.1"/>
    </source>
</evidence>
<dbReference type="EMBL" id="LPAD01000071">
    <property type="protein sequence ID" value="KVN83514.1"/>
    <property type="molecule type" value="Genomic_DNA"/>
</dbReference>
<protein>
    <submittedName>
        <fullName evidence="1">Uncharacterized protein</fullName>
    </submittedName>
</protein>
<name>A0ABD4DZX0_9BURK</name>
<dbReference type="Proteomes" id="UP000057910">
    <property type="component" value="Unassembled WGS sequence"/>
</dbReference>
<organism evidence="1 2">
    <name type="scientific">Burkholderia ubonensis</name>
    <dbReference type="NCBI Taxonomy" id="101571"/>
    <lineage>
        <taxon>Bacteria</taxon>
        <taxon>Pseudomonadati</taxon>
        <taxon>Pseudomonadota</taxon>
        <taxon>Betaproteobacteria</taxon>
        <taxon>Burkholderiales</taxon>
        <taxon>Burkholderiaceae</taxon>
        <taxon>Burkholderia</taxon>
        <taxon>Burkholderia cepacia complex</taxon>
    </lineage>
</organism>
<evidence type="ECO:0000313" key="2">
    <source>
        <dbReference type="Proteomes" id="UP000057910"/>
    </source>
</evidence>
<sequence length="630" mass="68773">MDAVDGVFTVIGEGAALLAALDENSEGFFDDLNRLREILAQIGGGAAPSDAAVAAKLAFSLADKDASARELETYLQTGLAALPPVLAVFESQTVASLAAISGNEALAMDAMNWAQSNTPDVQPTAPETKIAAFEYFQQRGLSGSFSVDTDGFNRETLGDAVREGDKILSQGIAENADYLAVRAEIERERDARQARLTELIAIARGKTGASAAEMAAAISEYHTLQRDDFAIRLSQRNVDAWNKALADRTERHAQLFRDQGNAIRQKLLDASPVTAETANAWARAQIIDDNAKAKLKRLKYPVDDVTRDMAEFYRLTGGKSSTVRIGSGGRRANATGISTGTGEKVINLGTDFNKTVLWHELAHHLENDPIAKAASNGFLLKRRESERPYTLRSLTGVKGYRPDEVAYKDGFTDPYVGKVYRDGITEVWSMGLQYLAEPGSAAWFAGKDPEMFDLVTGYLHNPLTPAMNAKLNMHAGVIETAIDAAKEREAKYEAAIAWLAERAPITKDNWFETVDTSTYWFSMLEAYALGKEKTRTPVYIGSSGDFKVFSGVFTKLGTRRYAKGNMIVWGQEAQDQNVPENIAVHGGLETVSAVIAVAKINGTGPSTAYYRYFWPRDSETRIIDLVDGMK</sequence>
<accession>A0ABD4DZX0</accession>